<feature type="non-terminal residue" evidence="2">
    <location>
        <position position="127"/>
    </location>
</feature>
<gene>
    <name evidence="2" type="ORF">Tci_901674</name>
</gene>
<dbReference type="EMBL" id="BKCJ011397247">
    <property type="protein sequence ID" value="GFD29705.1"/>
    <property type="molecule type" value="Genomic_DNA"/>
</dbReference>
<accession>A0A699V372</accession>
<evidence type="ECO:0000256" key="1">
    <source>
        <dbReference type="SAM" id="MobiDB-lite"/>
    </source>
</evidence>
<feature type="compositionally biased region" description="Basic and acidic residues" evidence="1">
    <location>
        <begin position="30"/>
        <end position="47"/>
    </location>
</feature>
<feature type="compositionally biased region" description="Basic residues" evidence="1">
    <location>
        <begin position="1"/>
        <end position="10"/>
    </location>
</feature>
<feature type="non-terminal residue" evidence="2">
    <location>
        <position position="1"/>
    </location>
</feature>
<dbReference type="AlphaFoldDB" id="A0A699V372"/>
<feature type="region of interest" description="Disordered" evidence="1">
    <location>
        <begin position="1"/>
        <end position="89"/>
    </location>
</feature>
<reference evidence="2" key="1">
    <citation type="journal article" date="2019" name="Sci. Rep.">
        <title>Draft genome of Tanacetum cinerariifolium, the natural source of mosquito coil.</title>
        <authorList>
            <person name="Yamashiro T."/>
            <person name="Shiraishi A."/>
            <person name="Satake H."/>
            <person name="Nakayama K."/>
        </authorList>
    </citation>
    <scope>NUCLEOTIDE SEQUENCE</scope>
</reference>
<sequence>TRHHSNHFRQKSGDRHQPTTQQISHRNHGHNNDRHGSNRRGGGDNHHNSNNNYSGNNNGLNFKSIRSSSTHKHDPNITVFSSPGVPLRATPTRSALRMDTDTQESVVELLVPASSVAKLAICRRIAR</sequence>
<protein>
    <submittedName>
        <fullName evidence="2">Uncharacterized protein</fullName>
    </submittedName>
</protein>
<organism evidence="2">
    <name type="scientific">Tanacetum cinerariifolium</name>
    <name type="common">Dalmatian daisy</name>
    <name type="synonym">Chrysanthemum cinerariifolium</name>
    <dbReference type="NCBI Taxonomy" id="118510"/>
    <lineage>
        <taxon>Eukaryota</taxon>
        <taxon>Viridiplantae</taxon>
        <taxon>Streptophyta</taxon>
        <taxon>Embryophyta</taxon>
        <taxon>Tracheophyta</taxon>
        <taxon>Spermatophyta</taxon>
        <taxon>Magnoliopsida</taxon>
        <taxon>eudicotyledons</taxon>
        <taxon>Gunneridae</taxon>
        <taxon>Pentapetalae</taxon>
        <taxon>asterids</taxon>
        <taxon>campanulids</taxon>
        <taxon>Asterales</taxon>
        <taxon>Asteraceae</taxon>
        <taxon>Asteroideae</taxon>
        <taxon>Anthemideae</taxon>
        <taxon>Anthemidinae</taxon>
        <taxon>Tanacetum</taxon>
    </lineage>
</organism>
<comment type="caution">
    <text evidence="2">The sequence shown here is derived from an EMBL/GenBank/DDBJ whole genome shotgun (WGS) entry which is preliminary data.</text>
</comment>
<feature type="compositionally biased region" description="Low complexity" evidence="1">
    <location>
        <begin position="48"/>
        <end position="59"/>
    </location>
</feature>
<name>A0A699V372_TANCI</name>
<evidence type="ECO:0000313" key="2">
    <source>
        <dbReference type="EMBL" id="GFD29705.1"/>
    </source>
</evidence>
<proteinExistence type="predicted"/>